<dbReference type="Pfam" id="PF00107">
    <property type="entry name" value="ADH_zinc_N"/>
    <property type="match status" value="1"/>
</dbReference>
<dbReference type="InterPro" id="IPR051397">
    <property type="entry name" value="Zn-ADH-like_protein"/>
</dbReference>
<dbReference type="SMART" id="SM00829">
    <property type="entry name" value="PKS_ER"/>
    <property type="match status" value="1"/>
</dbReference>
<proteinExistence type="predicted"/>
<protein>
    <submittedName>
        <fullName evidence="2">NADPH:quinone oxidoreductase family protein</fullName>
    </submittedName>
</protein>
<comment type="caution">
    <text evidence="2">The sequence shown here is derived from an EMBL/GenBank/DDBJ whole genome shotgun (WGS) entry which is preliminary data.</text>
</comment>
<reference evidence="2 3" key="1">
    <citation type="submission" date="2021-04" db="EMBL/GenBank/DDBJ databases">
        <authorList>
            <person name="Pira H."/>
            <person name="Risdian C."/>
            <person name="Wink J."/>
        </authorList>
    </citation>
    <scope>NUCLEOTIDE SEQUENCE [LARGE SCALE GENOMIC DNA]</scope>
    <source>
        <strain evidence="2 3">WHA3</strain>
    </source>
</reference>
<organism evidence="2 3">
    <name type="scientific">Pacificimonas pallii</name>
    <dbReference type="NCBI Taxonomy" id="2827236"/>
    <lineage>
        <taxon>Bacteria</taxon>
        <taxon>Pseudomonadati</taxon>
        <taxon>Pseudomonadota</taxon>
        <taxon>Alphaproteobacteria</taxon>
        <taxon>Sphingomonadales</taxon>
        <taxon>Sphingosinicellaceae</taxon>
        <taxon>Pacificimonas</taxon>
    </lineage>
</organism>
<dbReference type="RefSeq" id="WP_218444853.1">
    <property type="nucleotide sequence ID" value="NZ_JAGSPA010000002.1"/>
</dbReference>
<dbReference type="Pfam" id="PF08240">
    <property type="entry name" value="ADH_N"/>
    <property type="match status" value="1"/>
</dbReference>
<evidence type="ECO:0000313" key="2">
    <source>
        <dbReference type="EMBL" id="MBV7256275.1"/>
    </source>
</evidence>
<dbReference type="PANTHER" id="PTHR43677:SF4">
    <property type="entry name" value="QUINONE OXIDOREDUCTASE-LIKE PROTEIN 2"/>
    <property type="match status" value="1"/>
</dbReference>
<feature type="domain" description="Enoyl reductase (ER)" evidence="1">
    <location>
        <begin position="11"/>
        <end position="319"/>
    </location>
</feature>
<keyword evidence="3" id="KW-1185">Reference proteome</keyword>
<gene>
    <name evidence="2" type="ORF">KCG44_05690</name>
</gene>
<evidence type="ECO:0000259" key="1">
    <source>
        <dbReference type="SMART" id="SM00829"/>
    </source>
</evidence>
<dbReference type="PANTHER" id="PTHR43677">
    <property type="entry name" value="SHORT-CHAIN DEHYDROGENASE/REDUCTASE"/>
    <property type="match status" value="1"/>
</dbReference>
<accession>A0ABS6SDE4</accession>
<dbReference type="InterPro" id="IPR013149">
    <property type="entry name" value="ADH-like_C"/>
</dbReference>
<name>A0ABS6SDE4_9SPHN</name>
<dbReference type="InterPro" id="IPR013154">
    <property type="entry name" value="ADH-like_N"/>
</dbReference>
<dbReference type="EMBL" id="JAGSPA010000002">
    <property type="protein sequence ID" value="MBV7256275.1"/>
    <property type="molecule type" value="Genomic_DNA"/>
</dbReference>
<dbReference type="CDD" id="cd08241">
    <property type="entry name" value="QOR1"/>
    <property type="match status" value="1"/>
</dbReference>
<sequence>MRALILERTAADFAGLSLRDFPVPAPAEGEVVVQVKAAAATFVDLLMCAGAYQFKPGLPYVLGGDFSGLVVGEGTRFAAGDAVMGMNRGGAFATHIAVPERQLAPKPDAFDFAQAAAFGQSYLTAYVALVRHGGLAVGDWLLVHGASGGVGLAAVDLGRRMGAKIIATSASDEKLQLIDAEYAPDALLNIRGGFRERVKEITGGGADIVYDPVGADVFDESVRCVRYGGRYLIIGFAGGRIPTIAANYPLIKGFSLIGVRAGEHGRRFPDKGREDRIALSEIAASGGVSPHVHARFALEDWRAAFEMMKRREPVGRVILEPGR</sequence>
<evidence type="ECO:0000313" key="3">
    <source>
        <dbReference type="Proteomes" id="UP000722336"/>
    </source>
</evidence>
<dbReference type="Proteomes" id="UP000722336">
    <property type="component" value="Unassembled WGS sequence"/>
</dbReference>
<dbReference type="InterPro" id="IPR020843">
    <property type="entry name" value="ER"/>
</dbReference>